<dbReference type="PROSITE" id="PS51677">
    <property type="entry name" value="NODB"/>
    <property type="match status" value="1"/>
</dbReference>
<protein>
    <submittedName>
        <fullName evidence="4">Polysaccharide deacetylase</fullName>
    </submittedName>
</protein>
<dbReference type="Pfam" id="PF01522">
    <property type="entry name" value="Polysacc_deac_1"/>
    <property type="match status" value="1"/>
</dbReference>
<evidence type="ECO:0000313" key="4">
    <source>
        <dbReference type="EMBL" id="AER58199.1"/>
    </source>
</evidence>
<dbReference type="GO" id="GO:0016020">
    <property type="term" value="C:membrane"/>
    <property type="evidence" value="ECO:0007669"/>
    <property type="project" value="TreeGrafter"/>
</dbReference>
<dbReference type="InterPro" id="IPR050248">
    <property type="entry name" value="Polysacc_deacetylase_ArnD"/>
</dbReference>
<dbReference type="CDD" id="cd10917">
    <property type="entry name" value="CE4_NodB_like_6s_7s"/>
    <property type="match status" value="1"/>
</dbReference>
<keyword evidence="1" id="KW-0479">Metal-binding</keyword>
<sequence length="239" mass="26320">MDGAGLLGGGAAAVCASMGILAYAVRVPSSAMLAPSVYKGSSARRAIALTFDDGPSESTPELLEILARHNVPATFFQCGANVRRLPRISRQVASGGHEIGNHTDTHPRLYLRSRQFIEGELARAQETIEQTAGVRPRLFRAPYGARWFGLRQAQQRLGLLGVMWTTLALDWKWPESRVVQRLLDGVRNGAIFCLHDGRRLEPRPDIRATLGAVREVLPKLMEQGFHFEKVTDILCPTPN</sequence>
<evidence type="ECO:0000256" key="2">
    <source>
        <dbReference type="ARBA" id="ARBA00022801"/>
    </source>
</evidence>
<name>G8DPM1_9BACT</name>
<dbReference type="EMBL" id="HQ856049">
    <property type="protein sequence ID" value="AER58199.1"/>
    <property type="molecule type" value="Genomic_DNA"/>
</dbReference>
<reference evidence="4" key="1">
    <citation type="journal article" date="2012" name="FEMS Microbiol. Ecol.">
        <title>Characterization of a new Acidobacteria-derived moderately thermostable lipase from a Brazilian Atlantic Forest soil metagenome.</title>
        <authorList>
            <person name="Faoro H."/>
            <person name="Glogauer A."/>
            <person name="Couto G.H."/>
            <person name="de Souza E.M."/>
            <person name="Rigo L.U."/>
            <person name="Cruz L.M."/>
            <person name="Monteiro R.A."/>
            <person name="de Oliveira Pedrosa F."/>
        </authorList>
    </citation>
    <scope>NUCLEOTIDE SEQUENCE</scope>
</reference>
<feature type="domain" description="NodB homology" evidence="3">
    <location>
        <begin position="45"/>
        <end position="228"/>
    </location>
</feature>
<keyword evidence="2" id="KW-0378">Hydrolase</keyword>
<evidence type="ECO:0000259" key="3">
    <source>
        <dbReference type="PROSITE" id="PS51677"/>
    </source>
</evidence>
<dbReference type="GO" id="GO:0005975">
    <property type="term" value="P:carbohydrate metabolic process"/>
    <property type="evidence" value="ECO:0007669"/>
    <property type="project" value="InterPro"/>
</dbReference>
<dbReference type="AlphaFoldDB" id="G8DPM1"/>
<organism evidence="4">
    <name type="scientific">uncultured Acidobacteriota bacterium</name>
    <dbReference type="NCBI Taxonomy" id="171953"/>
    <lineage>
        <taxon>Bacteria</taxon>
        <taxon>Pseudomonadati</taxon>
        <taxon>Acidobacteriota</taxon>
        <taxon>environmental samples</taxon>
    </lineage>
</organism>
<dbReference type="Gene3D" id="3.20.20.370">
    <property type="entry name" value="Glycoside hydrolase/deacetylase"/>
    <property type="match status" value="1"/>
</dbReference>
<dbReference type="GO" id="GO:0046872">
    <property type="term" value="F:metal ion binding"/>
    <property type="evidence" value="ECO:0007669"/>
    <property type="project" value="UniProtKB-KW"/>
</dbReference>
<dbReference type="InterPro" id="IPR002509">
    <property type="entry name" value="NODB_dom"/>
</dbReference>
<dbReference type="GO" id="GO:0016810">
    <property type="term" value="F:hydrolase activity, acting on carbon-nitrogen (but not peptide) bonds"/>
    <property type="evidence" value="ECO:0007669"/>
    <property type="project" value="InterPro"/>
</dbReference>
<dbReference type="PANTHER" id="PTHR10587">
    <property type="entry name" value="GLYCOSYL TRANSFERASE-RELATED"/>
    <property type="match status" value="1"/>
</dbReference>
<dbReference type="InterPro" id="IPR011330">
    <property type="entry name" value="Glyco_hydro/deAcase_b/a-brl"/>
</dbReference>
<gene>
    <name evidence="4" type="ORF">LP001_016</name>
</gene>
<dbReference type="PANTHER" id="PTHR10587:SF133">
    <property type="entry name" value="CHITIN DEACETYLASE 1-RELATED"/>
    <property type="match status" value="1"/>
</dbReference>
<evidence type="ECO:0000256" key="1">
    <source>
        <dbReference type="ARBA" id="ARBA00022723"/>
    </source>
</evidence>
<accession>G8DPM1</accession>
<proteinExistence type="predicted"/>
<dbReference type="SUPFAM" id="SSF88713">
    <property type="entry name" value="Glycoside hydrolase/deacetylase"/>
    <property type="match status" value="1"/>
</dbReference>